<dbReference type="RefSeq" id="WP_345697501.1">
    <property type="nucleotide sequence ID" value="NZ_BAABIS010000001.1"/>
</dbReference>
<feature type="transmembrane region" description="Helical" evidence="2">
    <location>
        <begin position="292"/>
        <end position="313"/>
    </location>
</feature>
<feature type="region of interest" description="Disordered" evidence="1">
    <location>
        <begin position="173"/>
        <end position="214"/>
    </location>
</feature>
<evidence type="ECO:0000256" key="1">
    <source>
        <dbReference type="SAM" id="MobiDB-lite"/>
    </source>
</evidence>
<organism evidence="3 4">
    <name type="scientific">Kitasatospora terrestris</name>
    <dbReference type="NCBI Taxonomy" id="258051"/>
    <lineage>
        <taxon>Bacteria</taxon>
        <taxon>Bacillati</taxon>
        <taxon>Actinomycetota</taxon>
        <taxon>Actinomycetes</taxon>
        <taxon>Kitasatosporales</taxon>
        <taxon>Streptomycetaceae</taxon>
        <taxon>Kitasatospora</taxon>
    </lineage>
</organism>
<feature type="transmembrane region" description="Helical" evidence="2">
    <location>
        <begin position="113"/>
        <end position="131"/>
    </location>
</feature>
<dbReference type="EMBL" id="BAABIS010000001">
    <property type="protein sequence ID" value="GAA4852449.1"/>
    <property type="molecule type" value="Genomic_DNA"/>
</dbReference>
<protein>
    <recommendedName>
        <fullName evidence="5">Integral membrane protein</fullName>
    </recommendedName>
</protein>
<dbReference type="Pfam" id="PF19877">
    <property type="entry name" value="DUF6350"/>
    <property type="match status" value="1"/>
</dbReference>
<feature type="transmembrane region" description="Helical" evidence="2">
    <location>
        <begin position="83"/>
        <end position="101"/>
    </location>
</feature>
<accession>A0ABP9DQ43</accession>
<evidence type="ECO:0000313" key="3">
    <source>
        <dbReference type="EMBL" id="GAA4852449.1"/>
    </source>
</evidence>
<feature type="transmembrane region" description="Helical" evidence="2">
    <location>
        <begin position="151"/>
        <end position="170"/>
    </location>
</feature>
<feature type="compositionally biased region" description="Basic residues" evidence="1">
    <location>
        <begin position="182"/>
        <end position="192"/>
    </location>
</feature>
<feature type="transmembrane region" description="Helical" evidence="2">
    <location>
        <begin position="333"/>
        <end position="355"/>
    </location>
</feature>
<keyword evidence="4" id="KW-1185">Reference proteome</keyword>
<sequence>MTQLMGRPILGLPGELGARSALADLLAGVRAGLLTFSLVAVPVLGLWVLAPYGDDTAPAAARVASAVWLLGHGGPLRRGVEEAPVTVAPLLLTVVAAVLLHRAGRRIARRGRFSWRAPLAVGAGYLLVAAGAVAQCAVPDATLRARPVADLAAVAALAAAALTTGVRAGLRGAHRDGTARHPAARRAVRPAAHRAAGGVDGTRGAGGGERRTGRWSHRVPAALRPAGAARVAGRAAALWLLAMVAAGGAVLVLAVVLGTAGRSARLLGSGPADWLGILLACAALLPNAVVWAAAYALGPGFAVGTGTVAAPLGTRLGAVPDFPLFALVPAPGGAGWGLLACALPLGAGVLPALLLGRAAIEADSRYPADPAGPERAGDLVDPVEYGASGDGSRVLRGRVVAADGRAPFGSARYGDHGYGDHGYGDHGAVGAADAGHGPGGRWYPGGSRHSGGRYADAAQGPAGALRDGGRWGVRGTAVAALGAAGCAGIAAAVVAWAAGGALGAGRMSALGPSVWQTGVAAAGWLALAAVPGAVLVRWWGLRGAERDWWARLTRLGVRWTARPRVALNRTLAWLAALPSPWAALRRNG</sequence>
<reference evidence="4" key="1">
    <citation type="journal article" date="2019" name="Int. J. Syst. Evol. Microbiol.">
        <title>The Global Catalogue of Microorganisms (GCM) 10K type strain sequencing project: providing services to taxonomists for standard genome sequencing and annotation.</title>
        <authorList>
            <consortium name="The Broad Institute Genomics Platform"/>
            <consortium name="The Broad Institute Genome Sequencing Center for Infectious Disease"/>
            <person name="Wu L."/>
            <person name="Ma J."/>
        </authorList>
    </citation>
    <scope>NUCLEOTIDE SEQUENCE [LARGE SCALE GENOMIC DNA]</scope>
    <source>
        <strain evidence="4">JCM 13006</strain>
    </source>
</reference>
<comment type="caution">
    <text evidence="3">The sequence shown here is derived from an EMBL/GenBank/DDBJ whole genome shotgun (WGS) entry which is preliminary data.</text>
</comment>
<feature type="compositionally biased region" description="Gly residues" evidence="1">
    <location>
        <begin position="198"/>
        <end position="207"/>
    </location>
</feature>
<feature type="transmembrane region" description="Helical" evidence="2">
    <location>
        <begin position="266"/>
        <end position="285"/>
    </location>
</feature>
<keyword evidence="2" id="KW-1133">Transmembrane helix</keyword>
<feature type="transmembrane region" description="Helical" evidence="2">
    <location>
        <begin position="21"/>
        <end position="49"/>
    </location>
</feature>
<feature type="transmembrane region" description="Helical" evidence="2">
    <location>
        <begin position="518"/>
        <end position="539"/>
    </location>
</feature>
<gene>
    <name evidence="3" type="ORF">GCM10023235_31940</name>
</gene>
<evidence type="ECO:0000313" key="4">
    <source>
        <dbReference type="Proteomes" id="UP001501752"/>
    </source>
</evidence>
<proteinExistence type="predicted"/>
<evidence type="ECO:0000256" key="2">
    <source>
        <dbReference type="SAM" id="Phobius"/>
    </source>
</evidence>
<name>A0ABP9DQ43_9ACTN</name>
<keyword evidence="2" id="KW-0472">Membrane</keyword>
<dbReference type="Proteomes" id="UP001501752">
    <property type="component" value="Unassembled WGS sequence"/>
</dbReference>
<feature type="region of interest" description="Disordered" evidence="1">
    <location>
        <begin position="439"/>
        <end position="459"/>
    </location>
</feature>
<dbReference type="InterPro" id="IPR045931">
    <property type="entry name" value="DUF6350"/>
</dbReference>
<evidence type="ECO:0008006" key="5">
    <source>
        <dbReference type="Google" id="ProtNLM"/>
    </source>
</evidence>
<keyword evidence="2" id="KW-0812">Transmembrane</keyword>
<feature type="transmembrane region" description="Helical" evidence="2">
    <location>
        <begin position="238"/>
        <end position="260"/>
    </location>
</feature>
<feature type="transmembrane region" description="Helical" evidence="2">
    <location>
        <begin position="476"/>
        <end position="498"/>
    </location>
</feature>